<feature type="transmembrane region" description="Helical" evidence="6">
    <location>
        <begin position="460"/>
        <end position="479"/>
    </location>
</feature>
<dbReference type="Pfam" id="PF03772">
    <property type="entry name" value="Competence"/>
    <property type="match status" value="1"/>
</dbReference>
<evidence type="ECO:0000256" key="6">
    <source>
        <dbReference type="SAM" id="Phobius"/>
    </source>
</evidence>
<feature type="transmembrane region" description="Helical" evidence="6">
    <location>
        <begin position="230"/>
        <end position="251"/>
    </location>
</feature>
<sequence>MTIGLASWLLNLCTLLVISLPAFILLFWILFLKRGSRLHWWLLPIIIGVLVSSLYAGRFISTRFDESLQGKDLDIVGYIASLPVANGTVTRFDFDVDSPEVGQNESGQYPKKVRLNWYEAPELKVGEYWRMTVRLRQPHGFASAGAFDYEAWLLRQAIQATGYVRSGSLLSGRDLWKYPVHQLRTQLREWLEKTVSPENTGVLTALLLGDKSVITDKQWRMFNETGTTHLMVISGLHIGLMAWLGFSLASLMGRVGVLPLRRFPLPLIKALAGMLFALCYALLAGFSIPVQRALVMTFAALLSPLFGIRASPLTLWLLALAGVLVMDPLAVTSQGFWYSFIAVAALLFGMAGRQGGQHWRIKAFKPQWLVFLLLMPLLLVNGQPVSPFSPLVNLVAIPFIGFGVVPLLLFSALLQFVLPDIASFMLLGVDSLMNAFQWFLQWVSDFMLLIPSRQSADWPAILLAMMGMLLLISPVALRLRWLSPVLLLPLIFPEQHLLPAGQAEVTVLDVGQGLSVLIKTHQHLLVYDTGDRFSERLSAADSVILPVLLLSGVARIDRIMISHGDKDHSGGLLPLLSRYDGTSVISGTDLPQYDGKLAQCMVGDQWQWDGVDFQVLSGGGFRRSNDASCVLKITAGSESILLPGDISERVERHLLDQGSDLESDVLLAAHHGSRFSSSPEFLNSVRPEVVIFSAGFANRFGHPAPETVKRFQKVGAQVYNTASDGSLSLVLGRGNLMVSAYRKKHTHYWWR</sequence>
<organism evidence="8 9">
    <name type="scientific">Endozoicomonas elysicola</name>
    <dbReference type="NCBI Taxonomy" id="305900"/>
    <lineage>
        <taxon>Bacteria</taxon>
        <taxon>Pseudomonadati</taxon>
        <taxon>Pseudomonadota</taxon>
        <taxon>Gammaproteobacteria</taxon>
        <taxon>Oceanospirillales</taxon>
        <taxon>Endozoicomonadaceae</taxon>
        <taxon>Endozoicomonas</taxon>
    </lineage>
</organism>
<evidence type="ECO:0000313" key="8">
    <source>
        <dbReference type="EMBL" id="KEI71313.1"/>
    </source>
</evidence>
<dbReference type="InterPro" id="IPR035681">
    <property type="entry name" value="ComA-like_MBL"/>
</dbReference>
<feature type="transmembrane region" description="Helical" evidence="6">
    <location>
        <begin position="12"/>
        <end position="32"/>
    </location>
</feature>
<dbReference type="STRING" id="305900.GV64_11700"/>
<dbReference type="RefSeq" id="WP_020582898.1">
    <property type="nucleotide sequence ID" value="NZ_JOJP01000001.1"/>
</dbReference>
<dbReference type="Pfam" id="PF13567">
    <property type="entry name" value="DUF4131"/>
    <property type="match status" value="1"/>
</dbReference>
<keyword evidence="3 6" id="KW-0812">Transmembrane</keyword>
<evidence type="ECO:0000256" key="1">
    <source>
        <dbReference type="ARBA" id="ARBA00004651"/>
    </source>
</evidence>
<dbReference type="InterPro" id="IPR004477">
    <property type="entry name" value="ComEC_N"/>
</dbReference>
<comment type="caution">
    <text evidence="8">The sequence shown here is derived from an EMBL/GenBank/DDBJ whole genome shotgun (WGS) entry which is preliminary data.</text>
</comment>
<dbReference type="AlphaFoldDB" id="A0A081KAY7"/>
<dbReference type="CDD" id="cd07731">
    <property type="entry name" value="ComA-like_MBL-fold"/>
    <property type="match status" value="1"/>
</dbReference>
<dbReference type="Pfam" id="PF00753">
    <property type="entry name" value="Lactamase_B"/>
    <property type="match status" value="1"/>
</dbReference>
<evidence type="ECO:0000256" key="5">
    <source>
        <dbReference type="ARBA" id="ARBA00023136"/>
    </source>
</evidence>
<keyword evidence="9" id="KW-1185">Reference proteome</keyword>
<dbReference type="eggNOG" id="COG2333">
    <property type="taxonomic scope" value="Bacteria"/>
</dbReference>
<dbReference type="EMBL" id="JOJP01000001">
    <property type="protein sequence ID" value="KEI71313.1"/>
    <property type="molecule type" value="Genomic_DNA"/>
</dbReference>
<evidence type="ECO:0000256" key="4">
    <source>
        <dbReference type="ARBA" id="ARBA00022989"/>
    </source>
</evidence>
<feature type="transmembrane region" description="Helical" evidence="6">
    <location>
        <begin position="391"/>
        <end position="414"/>
    </location>
</feature>
<dbReference type="PANTHER" id="PTHR30619">
    <property type="entry name" value="DNA INTERNALIZATION/COMPETENCE PROTEIN COMEC/REC2"/>
    <property type="match status" value="1"/>
</dbReference>
<keyword evidence="4 6" id="KW-1133">Transmembrane helix</keyword>
<reference evidence="8 9" key="1">
    <citation type="submission" date="2014-06" db="EMBL/GenBank/DDBJ databases">
        <title>Whole Genome Sequences of Three Symbiotic Endozoicomonas Bacteria.</title>
        <authorList>
            <person name="Neave M.J."/>
            <person name="Apprill A."/>
            <person name="Voolstra C.R."/>
        </authorList>
    </citation>
    <scope>NUCLEOTIDE SEQUENCE [LARGE SCALE GENOMIC DNA]</scope>
    <source>
        <strain evidence="8 9">DSM 22380</strain>
    </source>
</reference>
<dbReference type="InterPro" id="IPR036866">
    <property type="entry name" value="RibonucZ/Hydroxyglut_hydro"/>
</dbReference>
<feature type="transmembrane region" description="Helical" evidence="6">
    <location>
        <begin position="38"/>
        <end position="57"/>
    </location>
</feature>
<dbReference type="Proteomes" id="UP000027997">
    <property type="component" value="Unassembled WGS sequence"/>
</dbReference>
<dbReference type="eggNOG" id="COG0658">
    <property type="taxonomic scope" value="Bacteria"/>
</dbReference>
<dbReference type="InterPro" id="IPR001279">
    <property type="entry name" value="Metallo-B-lactamas"/>
</dbReference>
<feature type="transmembrane region" description="Helical" evidence="6">
    <location>
        <begin position="298"/>
        <end position="324"/>
    </location>
</feature>
<evidence type="ECO:0000259" key="7">
    <source>
        <dbReference type="SMART" id="SM00849"/>
    </source>
</evidence>
<dbReference type="GO" id="GO:0005886">
    <property type="term" value="C:plasma membrane"/>
    <property type="evidence" value="ECO:0007669"/>
    <property type="project" value="UniProtKB-SubCell"/>
</dbReference>
<dbReference type="NCBIfam" id="TIGR00361">
    <property type="entry name" value="ComEC_Rec2"/>
    <property type="match status" value="1"/>
</dbReference>
<evidence type="ECO:0000256" key="2">
    <source>
        <dbReference type="ARBA" id="ARBA00022475"/>
    </source>
</evidence>
<dbReference type="Gene3D" id="3.60.15.10">
    <property type="entry name" value="Ribonuclease Z/Hydroxyacylglutathione hydrolase-like"/>
    <property type="match status" value="1"/>
</dbReference>
<accession>A0A081KAY7</accession>
<feature type="transmembrane region" description="Helical" evidence="6">
    <location>
        <begin position="336"/>
        <end position="356"/>
    </location>
</feature>
<dbReference type="InterPro" id="IPR004797">
    <property type="entry name" value="Competence_ComEC/Rec2"/>
</dbReference>
<name>A0A081KAY7_9GAMM</name>
<dbReference type="SMART" id="SM00849">
    <property type="entry name" value="Lactamase_B"/>
    <property type="match status" value="1"/>
</dbReference>
<dbReference type="PANTHER" id="PTHR30619:SF1">
    <property type="entry name" value="RECOMBINATION PROTEIN 2"/>
    <property type="match status" value="1"/>
</dbReference>
<feature type="domain" description="Metallo-beta-lactamase" evidence="7">
    <location>
        <begin position="512"/>
        <end position="696"/>
    </location>
</feature>
<dbReference type="InterPro" id="IPR025405">
    <property type="entry name" value="DUF4131"/>
</dbReference>
<evidence type="ECO:0000256" key="3">
    <source>
        <dbReference type="ARBA" id="ARBA00022692"/>
    </source>
</evidence>
<keyword evidence="5 6" id="KW-0472">Membrane</keyword>
<comment type="subcellular location">
    <subcellularLocation>
        <location evidence="1">Cell membrane</location>
        <topology evidence="1">Multi-pass membrane protein</topology>
    </subcellularLocation>
</comment>
<proteinExistence type="predicted"/>
<feature type="transmembrane region" description="Helical" evidence="6">
    <location>
        <begin position="368"/>
        <end position="385"/>
    </location>
</feature>
<protein>
    <recommendedName>
        <fullName evidence="7">Metallo-beta-lactamase domain-containing protein</fullName>
    </recommendedName>
</protein>
<evidence type="ECO:0000313" key="9">
    <source>
        <dbReference type="Proteomes" id="UP000027997"/>
    </source>
</evidence>
<dbReference type="InterPro" id="IPR052159">
    <property type="entry name" value="Competence_DNA_uptake"/>
</dbReference>
<feature type="transmembrane region" description="Helical" evidence="6">
    <location>
        <begin position="263"/>
        <end position="286"/>
    </location>
</feature>
<gene>
    <name evidence="8" type="ORF">GV64_11700</name>
</gene>
<dbReference type="NCBIfam" id="TIGR00360">
    <property type="entry name" value="ComEC_N-term"/>
    <property type="match status" value="1"/>
</dbReference>
<keyword evidence="2" id="KW-1003">Cell membrane</keyword>
<dbReference type="GO" id="GO:0030420">
    <property type="term" value="P:establishment of competence for transformation"/>
    <property type="evidence" value="ECO:0007669"/>
    <property type="project" value="InterPro"/>
</dbReference>
<feature type="transmembrane region" description="Helical" evidence="6">
    <location>
        <begin position="421"/>
        <end position="440"/>
    </location>
</feature>
<dbReference type="SUPFAM" id="SSF56281">
    <property type="entry name" value="Metallo-hydrolase/oxidoreductase"/>
    <property type="match status" value="1"/>
</dbReference>